<evidence type="ECO:0000313" key="3">
    <source>
        <dbReference type="Proteomes" id="UP000689195"/>
    </source>
</evidence>
<dbReference type="PANTHER" id="PTHR44305:SF24">
    <property type="entry name" value="TYROSINE-PROTEIN KINASE C03B1.5-RELATED"/>
    <property type="match status" value="1"/>
</dbReference>
<organism evidence="2 3">
    <name type="scientific">Paramecium pentaurelia</name>
    <dbReference type="NCBI Taxonomy" id="43138"/>
    <lineage>
        <taxon>Eukaryota</taxon>
        <taxon>Sar</taxon>
        <taxon>Alveolata</taxon>
        <taxon>Ciliophora</taxon>
        <taxon>Intramacronucleata</taxon>
        <taxon>Oligohymenophorea</taxon>
        <taxon>Peniculida</taxon>
        <taxon>Parameciidae</taxon>
        <taxon>Paramecium</taxon>
    </lineage>
</organism>
<gene>
    <name evidence="2" type="ORF">PPENT_87.1.T0670263</name>
</gene>
<accession>A0A8S1VSN2</accession>
<dbReference type="Pfam" id="PF00069">
    <property type="entry name" value="Pkinase"/>
    <property type="match status" value="1"/>
</dbReference>
<dbReference type="OrthoDB" id="303508at2759"/>
<dbReference type="GO" id="GO:0004672">
    <property type="term" value="F:protein kinase activity"/>
    <property type="evidence" value="ECO:0007669"/>
    <property type="project" value="InterPro"/>
</dbReference>
<dbReference type="SMART" id="SM00220">
    <property type="entry name" value="S_TKc"/>
    <property type="match status" value="1"/>
</dbReference>
<dbReference type="GO" id="GO:0005524">
    <property type="term" value="F:ATP binding"/>
    <property type="evidence" value="ECO:0007669"/>
    <property type="project" value="InterPro"/>
</dbReference>
<evidence type="ECO:0000259" key="1">
    <source>
        <dbReference type="PROSITE" id="PS50011"/>
    </source>
</evidence>
<dbReference type="Proteomes" id="UP000689195">
    <property type="component" value="Unassembled WGS sequence"/>
</dbReference>
<keyword evidence="3" id="KW-1185">Reference proteome</keyword>
<comment type="caution">
    <text evidence="2">The sequence shown here is derived from an EMBL/GenBank/DDBJ whole genome shotgun (WGS) entry which is preliminary data.</text>
</comment>
<sequence length="626" mass="74944">MNFDNELMKQGHLTRIQSTAFKIYLVKIQDKTYFCYFPKQECQNRNHINEFLKNDMQQQDEIKYLRKLNKIGSQSFYAFESYKEYTLLSELKQLKEQLILKIFQDLLVALFTIHQKGLLGRCFNVHNILIVENQYSVMMEYGFYPDLEYEVPELIYNQTYNEKIDIFLLGRVIFYLMVGNDLPKYNMKNLNEVSSDINLSIAQTNYSESLKKLVIQMLTIDVNKRIDYLQLFSKFKNNQFYSIQEQFYKQNSLKIITQKIIEKREKKSNINLDESTAFEIQQTSNFTKMIKDQQIKTSQNLLSDKSTIDSSQIDSLNLISFDPPESEDYTNYKSLNQDQIISKVNYQPQTQTLSKTKYDTEEIIINNSSFENDTLLSVLPFLNSDRPQDQQIWNKIYFYLYRFSLMTKLIEELQSHLKQCNKYLIVIAIYGMKKAQLILKREYQISLEQCKNLYSIPTQEWERFTLLSAEYKRMIGKIKFDIDVDQRVLLQKDYIQLQKILDQNKNEGFLKDLYKFIENYLNDNKEKNNFDDIKRSYRYILTNTLSFFETQDDNNYPYVRLLIMMCILINRICDVQSIPSHFKTICKFLNINQIYSIVQIEQFFKKATKQEYIELFEELKLCYFSG</sequence>
<dbReference type="InterPro" id="IPR053083">
    <property type="entry name" value="TF_kinase-domain_protein"/>
</dbReference>
<feature type="domain" description="Protein kinase" evidence="1">
    <location>
        <begin position="1"/>
        <end position="241"/>
    </location>
</feature>
<dbReference type="AlphaFoldDB" id="A0A8S1VSN2"/>
<evidence type="ECO:0000313" key="2">
    <source>
        <dbReference type="EMBL" id="CAD8177546.1"/>
    </source>
</evidence>
<proteinExistence type="predicted"/>
<dbReference type="EMBL" id="CAJJDO010000067">
    <property type="protein sequence ID" value="CAD8177546.1"/>
    <property type="molecule type" value="Genomic_DNA"/>
</dbReference>
<dbReference type="PANTHER" id="PTHR44305">
    <property type="entry name" value="SI:DKEY-192D15.2-RELATED"/>
    <property type="match status" value="1"/>
</dbReference>
<name>A0A8S1VSN2_9CILI</name>
<dbReference type="PROSITE" id="PS50011">
    <property type="entry name" value="PROTEIN_KINASE_DOM"/>
    <property type="match status" value="1"/>
</dbReference>
<reference evidence="2" key="1">
    <citation type="submission" date="2021-01" db="EMBL/GenBank/DDBJ databases">
        <authorList>
            <consortium name="Genoscope - CEA"/>
            <person name="William W."/>
        </authorList>
    </citation>
    <scope>NUCLEOTIDE SEQUENCE</scope>
</reference>
<protein>
    <recommendedName>
        <fullName evidence="1">Protein kinase domain-containing protein</fullName>
    </recommendedName>
</protein>
<dbReference type="InterPro" id="IPR000719">
    <property type="entry name" value="Prot_kinase_dom"/>
</dbReference>